<feature type="compositionally biased region" description="Polar residues" evidence="13">
    <location>
        <begin position="375"/>
        <end position="393"/>
    </location>
</feature>
<dbReference type="GO" id="GO:0003341">
    <property type="term" value="P:cilium movement"/>
    <property type="evidence" value="ECO:0007669"/>
    <property type="project" value="TreeGrafter"/>
</dbReference>
<evidence type="ECO:0000256" key="4">
    <source>
        <dbReference type="ARBA" id="ARBA00022737"/>
    </source>
</evidence>
<evidence type="ECO:0000256" key="6">
    <source>
        <dbReference type="ARBA" id="ARBA00023069"/>
    </source>
</evidence>
<keyword evidence="4" id="KW-0677">Repeat</keyword>
<evidence type="ECO:0000313" key="15">
    <source>
        <dbReference type="Proteomes" id="UP001314263"/>
    </source>
</evidence>
<evidence type="ECO:0000256" key="7">
    <source>
        <dbReference type="ARBA" id="ARBA00023212"/>
    </source>
</evidence>
<accession>A0AAV1I534</accession>
<sequence length="877" mass="93150">MENRQAAKLSAMQRASVFSTADSSNSGHSRQEAKQSYNIRQSSVAGVRSSMRASVMKGGRMAAPKGPSEIPLGMAHRVYDEEGVDRTPKQLVQRQMVPTQPSLQAALPSMLPGGKNTGGSILGRQHRESRMSSRVSKLSFAFHSTSPSAAAAPPAFEAALDEFLSAASAPVEATTEPDEAISNLQNISASLQALMDPERPVLRADALQETTDASGAAGIDGPKDPPDLEVSASQAAGIQPAATSTSLAQSIFIRRLKQNAAPAMVDISCQVHSWELQLAAHGGRKGDRTAEEEDVHALLQGSREDQDPEGLSEGAVLTELGLGNPTMLAASPPLAGGGPGGPELRRSDSSRSTASRMGSKSPPRGRPSLALSVASDRQSTVSLSTSYGPSLSRISFKPRGPGAASTRQSQSGDAQQAQQRLKEWPLSTAPSRAPGTALPSLPGLLEAIDRLDACTGQASHMRQLLSCQEEHALSDDDDDMGEGPESGYTGGEQPPVASERTAGLSQLWHWPEDRSPALCITCMAWNPAAPCVLAVGHASRDSAHSEQGALALWSLKDPLRPLSSFSAPAGVTSVAWSRRTPVHIAVGMRTGIVAIYNARQDQGRPLMQSRHAAGAHAGAVWQLQWVDRGSAGEELLVSAAADGRIAQWTTRQGMKSTDLMLLKRVRARDAAKERAQEGSEARAHSREALPQPIISRWSAATCLAFQPDTDFQQYLVGTEEGAVHLCSTNMPDHYVESFFSHAAPVYRVAWSPASSDTFASASADGTACLWRLHQEAAMYTIRIGQVGVTDLRWWPGSSTTFGLSTQQGNVEVWDVSQSVDTPQAVYANPEPHAFTSMAWNPDYTVIAAGDSSGVVCLMQVSMADRGRQSQANQSMAI</sequence>
<evidence type="ECO:0000256" key="10">
    <source>
        <dbReference type="ARBA" id="ARBA00040002"/>
    </source>
</evidence>
<keyword evidence="6" id="KW-0969">Cilium</keyword>
<dbReference type="SMART" id="SM00320">
    <property type="entry name" value="WD40"/>
    <property type="match status" value="6"/>
</dbReference>
<dbReference type="InterPro" id="IPR015943">
    <property type="entry name" value="WD40/YVTN_repeat-like_dom_sf"/>
</dbReference>
<gene>
    <name evidence="14" type="ORF">CVIRNUC_005295</name>
</gene>
<keyword evidence="2" id="KW-0963">Cytoplasm</keyword>
<dbReference type="Proteomes" id="UP001314263">
    <property type="component" value="Unassembled WGS sequence"/>
</dbReference>
<evidence type="ECO:0000256" key="1">
    <source>
        <dbReference type="ARBA" id="ARBA00004611"/>
    </source>
</evidence>
<comment type="caution">
    <text evidence="14">The sequence shown here is derived from an EMBL/GenBank/DDBJ whole genome shotgun (WGS) entry which is preliminary data.</text>
</comment>
<keyword evidence="15" id="KW-1185">Reference proteome</keyword>
<feature type="region of interest" description="Disordered" evidence="13">
    <location>
        <begin position="472"/>
        <end position="502"/>
    </location>
</feature>
<feature type="compositionally biased region" description="Polar residues" evidence="13">
    <location>
        <begin position="16"/>
        <end position="44"/>
    </location>
</feature>
<keyword evidence="8" id="KW-0966">Cell projection</keyword>
<evidence type="ECO:0000256" key="5">
    <source>
        <dbReference type="ARBA" id="ARBA00022846"/>
    </source>
</evidence>
<dbReference type="PANTHER" id="PTHR12442:SF12">
    <property type="entry name" value="DYNEIN AXONEMAL INTERMEDIATE CHAIN 4"/>
    <property type="match status" value="1"/>
</dbReference>
<feature type="region of interest" description="Disordered" evidence="13">
    <location>
        <begin position="324"/>
        <end position="440"/>
    </location>
</feature>
<dbReference type="PANTHER" id="PTHR12442">
    <property type="entry name" value="DYNEIN INTERMEDIATE CHAIN"/>
    <property type="match status" value="1"/>
</dbReference>
<dbReference type="GO" id="GO:0120293">
    <property type="term" value="C:dynein axonemal particle"/>
    <property type="evidence" value="ECO:0007669"/>
    <property type="project" value="UniProtKB-SubCell"/>
</dbReference>
<feature type="compositionally biased region" description="Low complexity" evidence="13">
    <location>
        <begin position="408"/>
        <end position="419"/>
    </location>
</feature>
<proteinExistence type="predicted"/>
<evidence type="ECO:0000256" key="3">
    <source>
        <dbReference type="ARBA" id="ARBA00022574"/>
    </source>
</evidence>
<dbReference type="InterPro" id="IPR001680">
    <property type="entry name" value="WD40_rpt"/>
</dbReference>
<comment type="subcellular location">
    <subcellularLocation>
        <location evidence="1">Cytoplasm</location>
        <location evidence="1">Cytoskeleton</location>
        <location evidence="1">Flagellum axoneme</location>
    </subcellularLocation>
    <subcellularLocation>
        <location evidence="9">Dynein axonemal particle</location>
    </subcellularLocation>
</comment>
<dbReference type="GO" id="GO:0005858">
    <property type="term" value="C:axonemal dynein complex"/>
    <property type="evidence" value="ECO:0007669"/>
    <property type="project" value="TreeGrafter"/>
</dbReference>
<feature type="region of interest" description="Disordered" evidence="13">
    <location>
        <begin position="1"/>
        <end position="69"/>
    </location>
</feature>
<dbReference type="Pfam" id="PF00400">
    <property type="entry name" value="WD40"/>
    <property type="match status" value="1"/>
</dbReference>
<keyword evidence="7" id="KW-0206">Cytoskeleton</keyword>
<dbReference type="SUPFAM" id="SSF50978">
    <property type="entry name" value="WD40 repeat-like"/>
    <property type="match status" value="1"/>
</dbReference>
<dbReference type="PROSITE" id="PS50294">
    <property type="entry name" value="WD_REPEATS_REGION"/>
    <property type="match status" value="1"/>
</dbReference>
<evidence type="ECO:0000256" key="8">
    <source>
        <dbReference type="ARBA" id="ARBA00023273"/>
    </source>
</evidence>
<feature type="repeat" description="WD" evidence="12">
    <location>
        <begin position="738"/>
        <end position="780"/>
    </location>
</feature>
<name>A0AAV1I534_9CHLO</name>
<organism evidence="14 15">
    <name type="scientific">Coccomyxa viridis</name>
    <dbReference type="NCBI Taxonomy" id="1274662"/>
    <lineage>
        <taxon>Eukaryota</taxon>
        <taxon>Viridiplantae</taxon>
        <taxon>Chlorophyta</taxon>
        <taxon>core chlorophytes</taxon>
        <taxon>Trebouxiophyceae</taxon>
        <taxon>Trebouxiophyceae incertae sedis</taxon>
        <taxon>Coccomyxaceae</taxon>
        <taxon>Coccomyxa</taxon>
    </lineage>
</organism>
<dbReference type="AlphaFoldDB" id="A0AAV1I534"/>
<evidence type="ECO:0000256" key="13">
    <source>
        <dbReference type="SAM" id="MobiDB-lite"/>
    </source>
</evidence>
<evidence type="ECO:0000313" key="14">
    <source>
        <dbReference type="EMBL" id="CAK0781139.1"/>
    </source>
</evidence>
<evidence type="ECO:0000256" key="11">
    <source>
        <dbReference type="ARBA" id="ARBA00041557"/>
    </source>
</evidence>
<keyword evidence="5" id="KW-0282">Flagellum</keyword>
<feature type="compositionally biased region" description="Low complexity" evidence="13">
    <location>
        <begin position="350"/>
        <end position="361"/>
    </location>
</feature>
<dbReference type="InterPro" id="IPR036322">
    <property type="entry name" value="WD40_repeat_dom_sf"/>
</dbReference>
<reference evidence="14 15" key="1">
    <citation type="submission" date="2023-10" db="EMBL/GenBank/DDBJ databases">
        <authorList>
            <person name="Maclean D."/>
            <person name="Macfadyen A."/>
        </authorList>
    </citation>
    <scope>NUCLEOTIDE SEQUENCE [LARGE SCALE GENOMIC DNA]</scope>
</reference>
<dbReference type="Gene3D" id="2.130.10.10">
    <property type="entry name" value="YVTN repeat-like/Quinoprotein amine dehydrogenase"/>
    <property type="match status" value="2"/>
</dbReference>
<evidence type="ECO:0000256" key="2">
    <source>
        <dbReference type="ARBA" id="ARBA00022490"/>
    </source>
</evidence>
<evidence type="ECO:0000256" key="12">
    <source>
        <dbReference type="PROSITE-ProRule" id="PRU00221"/>
    </source>
</evidence>
<dbReference type="InterPro" id="IPR050687">
    <property type="entry name" value="Dynein_IC"/>
</dbReference>
<protein>
    <recommendedName>
        <fullName evidence="10">Dynein axonemal intermediate chain 4</fullName>
    </recommendedName>
    <alternativeName>
        <fullName evidence="11">WD repeat-containing protein 78</fullName>
    </alternativeName>
</protein>
<keyword evidence="3 12" id="KW-0853">WD repeat</keyword>
<dbReference type="EMBL" id="CAUYUE010000006">
    <property type="protein sequence ID" value="CAK0781139.1"/>
    <property type="molecule type" value="Genomic_DNA"/>
</dbReference>
<dbReference type="PROSITE" id="PS50082">
    <property type="entry name" value="WD_REPEATS_2"/>
    <property type="match status" value="1"/>
</dbReference>
<dbReference type="GO" id="GO:0045504">
    <property type="term" value="F:dynein heavy chain binding"/>
    <property type="evidence" value="ECO:0007669"/>
    <property type="project" value="TreeGrafter"/>
</dbReference>
<dbReference type="GO" id="GO:0045503">
    <property type="term" value="F:dynein light chain binding"/>
    <property type="evidence" value="ECO:0007669"/>
    <property type="project" value="TreeGrafter"/>
</dbReference>
<evidence type="ECO:0000256" key="9">
    <source>
        <dbReference type="ARBA" id="ARBA00024190"/>
    </source>
</evidence>